<dbReference type="OrthoDB" id="9778547at2"/>
<evidence type="ECO:0000256" key="2">
    <source>
        <dbReference type="ARBA" id="ARBA00022448"/>
    </source>
</evidence>
<dbReference type="InterPro" id="IPR017871">
    <property type="entry name" value="ABC_transporter-like_CS"/>
</dbReference>
<keyword evidence="4" id="KW-0067">ATP-binding</keyword>
<accession>D8JZ81</accession>
<dbReference type="STRING" id="582899.Hden_1880"/>
<dbReference type="EMBL" id="CP002083">
    <property type="protein sequence ID" value="ADJ23683.1"/>
    <property type="molecule type" value="Genomic_DNA"/>
</dbReference>
<dbReference type="GO" id="GO:0005524">
    <property type="term" value="F:ATP binding"/>
    <property type="evidence" value="ECO:0007669"/>
    <property type="project" value="UniProtKB-KW"/>
</dbReference>
<proteinExistence type="inferred from homology"/>
<comment type="similarity">
    <text evidence="1">Belongs to the ABC transporter superfamily.</text>
</comment>
<feature type="domain" description="ABC transporter" evidence="5">
    <location>
        <begin position="5"/>
        <end position="231"/>
    </location>
</feature>
<evidence type="ECO:0000259" key="5">
    <source>
        <dbReference type="PROSITE" id="PS50893"/>
    </source>
</evidence>
<reference evidence="7" key="1">
    <citation type="journal article" date="2011" name="J. Bacteriol.">
        <title>Genome sequences of eight morphologically diverse alphaproteobacteria.</title>
        <authorList>
            <consortium name="US DOE Joint Genome Institute"/>
            <person name="Brown P.J."/>
            <person name="Kysela D.T."/>
            <person name="Buechlein A."/>
            <person name="Hemmerich C."/>
            <person name="Brun Y.V."/>
        </authorList>
    </citation>
    <scope>NUCLEOTIDE SEQUENCE [LARGE SCALE GENOMIC DNA]</scope>
    <source>
        <strain evidence="7">ATCC 51888 / DSM 1869 / NCIB 11706 / TK 0415</strain>
    </source>
</reference>
<dbReference type="AlphaFoldDB" id="D8JZ81"/>
<evidence type="ECO:0000313" key="6">
    <source>
        <dbReference type="EMBL" id="ADJ23683.1"/>
    </source>
</evidence>
<protein>
    <submittedName>
        <fullName evidence="6">ABC transporter related protein</fullName>
    </submittedName>
</protein>
<sequence>MTAIVELEHIEKRYGAIAAVNDVSFALQPGESVALIGHNGAGKTTLFKMMLGLSRPTSGDIRVLGDHPAAGEFAARKRLGYLPESVSFNGALTGREVLSFYARLKDASTDKIDSLLERVGLTAAADRPIRTYSKGMRQRLGLIQALFGDPLLLLLDEPTTGLDPALRLEFYEIVQELQQQGATIVLSSHALTELEERASRIIILNRGRMVANGSIDELRKLAGLPIKIRVTVASGKAEKLSALVGPVPNWREINGHLVEFDAAPGAKIELIRRATDAAGPAQDVAILQPTLDDLYAHFLRRHGEAAA</sequence>
<evidence type="ECO:0000256" key="4">
    <source>
        <dbReference type="ARBA" id="ARBA00022840"/>
    </source>
</evidence>
<evidence type="ECO:0000256" key="1">
    <source>
        <dbReference type="ARBA" id="ARBA00005417"/>
    </source>
</evidence>
<dbReference type="GO" id="GO:0016887">
    <property type="term" value="F:ATP hydrolysis activity"/>
    <property type="evidence" value="ECO:0007669"/>
    <property type="project" value="InterPro"/>
</dbReference>
<organism evidence="6 7">
    <name type="scientific">Hyphomicrobium denitrificans (strain ATCC 51888 / DSM 1869 / NCIMB 11706 / TK 0415)</name>
    <dbReference type="NCBI Taxonomy" id="582899"/>
    <lineage>
        <taxon>Bacteria</taxon>
        <taxon>Pseudomonadati</taxon>
        <taxon>Pseudomonadota</taxon>
        <taxon>Alphaproteobacteria</taxon>
        <taxon>Hyphomicrobiales</taxon>
        <taxon>Hyphomicrobiaceae</taxon>
        <taxon>Hyphomicrobium</taxon>
    </lineage>
</organism>
<dbReference type="CDD" id="cd03230">
    <property type="entry name" value="ABC_DR_subfamily_A"/>
    <property type="match status" value="1"/>
</dbReference>
<dbReference type="eggNOG" id="COG1131">
    <property type="taxonomic scope" value="Bacteria"/>
</dbReference>
<dbReference type="Proteomes" id="UP000002033">
    <property type="component" value="Chromosome"/>
</dbReference>
<dbReference type="Pfam" id="PF00005">
    <property type="entry name" value="ABC_tran"/>
    <property type="match status" value="1"/>
</dbReference>
<name>D8JZ81_HYPDA</name>
<dbReference type="PANTHER" id="PTHR42939:SF1">
    <property type="entry name" value="ABC TRANSPORTER ATP-BINDING PROTEIN ALBC-RELATED"/>
    <property type="match status" value="1"/>
</dbReference>
<dbReference type="Gene3D" id="3.40.50.300">
    <property type="entry name" value="P-loop containing nucleotide triphosphate hydrolases"/>
    <property type="match status" value="1"/>
</dbReference>
<keyword evidence="7" id="KW-1185">Reference proteome</keyword>
<dbReference type="RefSeq" id="WP_013215842.1">
    <property type="nucleotide sequence ID" value="NC_014313.1"/>
</dbReference>
<dbReference type="PROSITE" id="PS00211">
    <property type="entry name" value="ABC_TRANSPORTER_1"/>
    <property type="match status" value="1"/>
</dbReference>
<evidence type="ECO:0000313" key="7">
    <source>
        <dbReference type="Proteomes" id="UP000002033"/>
    </source>
</evidence>
<evidence type="ECO:0000256" key="3">
    <source>
        <dbReference type="ARBA" id="ARBA00022741"/>
    </source>
</evidence>
<dbReference type="SMART" id="SM00382">
    <property type="entry name" value="AAA"/>
    <property type="match status" value="1"/>
</dbReference>
<dbReference type="KEGG" id="hdn:Hden_1880"/>
<keyword evidence="3" id="KW-0547">Nucleotide-binding</keyword>
<dbReference type="InterPro" id="IPR003439">
    <property type="entry name" value="ABC_transporter-like_ATP-bd"/>
</dbReference>
<dbReference type="SUPFAM" id="SSF52540">
    <property type="entry name" value="P-loop containing nucleoside triphosphate hydrolases"/>
    <property type="match status" value="1"/>
</dbReference>
<dbReference type="PROSITE" id="PS50893">
    <property type="entry name" value="ABC_TRANSPORTER_2"/>
    <property type="match status" value="1"/>
</dbReference>
<dbReference type="PANTHER" id="PTHR42939">
    <property type="entry name" value="ABC TRANSPORTER ATP-BINDING PROTEIN ALBC-RELATED"/>
    <property type="match status" value="1"/>
</dbReference>
<dbReference type="InterPro" id="IPR027417">
    <property type="entry name" value="P-loop_NTPase"/>
</dbReference>
<keyword evidence="2" id="KW-0813">Transport</keyword>
<gene>
    <name evidence="6" type="ordered locus">Hden_1880</name>
</gene>
<dbReference type="HOGENOM" id="CLU_000604_1_2_5"/>
<dbReference type="InterPro" id="IPR051782">
    <property type="entry name" value="ABC_Transporter_VariousFunc"/>
</dbReference>
<dbReference type="InterPro" id="IPR003593">
    <property type="entry name" value="AAA+_ATPase"/>
</dbReference>